<dbReference type="Gene3D" id="2.40.10.10">
    <property type="entry name" value="Trypsin-like serine proteases"/>
    <property type="match status" value="2"/>
</dbReference>
<keyword evidence="5" id="KW-1185">Reference proteome</keyword>
<evidence type="ECO:0000313" key="4">
    <source>
        <dbReference type="EMBL" id="MER5171827.1"/>
    </source>
</evidence>
<keyword evidence="4" id="KW-0378">Hydrolase</keyword>
<dbReference type="EC" id="3.4.21.-" evidence="4"/>
<feature type="domain" description="Peptidase S1" evidence="3">
    <location>
        <begin position="20"/>
        <end position="267"/>
    </location>
</feature>
<accession>A0ABV1SFZ5</accession>
<dbReference type="InterPro" id="IPR001254">
    <property type="entry name" value="Trypsin_dom"/>
</dbReference>
<dbReference type="PROSITE" id="PS50240">
    <property type="entry name" value="TRYPSIN_DOM"/>
    <property type="match status" value="1"/>
</dbReference>
<organism evidence="4 5">
    <name type="scientific">Thioclava kandeliae</name>
    <dbReference type="NCBI Taxonomy" id="3070818"/>
    <lineage>
        <taxon>Bacteria</taxon>
        <taxon>Pseudomonadati</taxon>
        <taxon>Pseudomonadota</taxon>
        <taxon>Alphaproteobacteria</taxon>
        <taxon>Rhodobacterales</taxon>
        <taxon>Paracoccaceae</taxon>
        <taxon>Thioclava</taxon>
    </lineage>
</organism>
<protein>
    <submittedName>
        <fullName evidence="4">Trypsin-like serine protease</fullName>
        <ecNumber evidence="4">3.4.21.-</ecNumber>
    </submittedName>
</protein>
<dbReference type="InterPro" id="IPR050966">
    <property type="entry name" value="Glutamyl_endopeptidase"/>
</dbReference>
<proteinExistence type="predicted"/>
<dbReference type="EMBL" id="JAYWLC010000005">
    <property type="protein sequence ID" value="MER5171827.1"/>
    <property type="molecule type" value="Genomic_DNA"/>
</dbReference>
<feature type="signal peptide" evidence="2">
    <location>
        <begin position="1"/>
        <end position="26"/>
    </location>
</feature>
<dbReference type="InterPro" id="IPR001314">
    <property type="entry name" value="Peptidase_S1A"/>
</dbReference>
<dbReference type="PANTHER" id="PTHR15462:SF8">
    <property type="entry name" value="SERINE PROTEASE"/>
    <property type="match status" value="1"/>
</dbReference>
<dbReference type="GO" id="GO:0016787">
    <property type="term" value="F:hydrolase activity"/>
    <property type="evidence" value="ECO:0007669"/>
    <property type="project" value="UniProtKB-KW"/>
</dbReference>
<dbReference type="PANTHER" id="PTHR15462">
    <property type="entry name" value="SERINE PROTEASE"/>
    <property type="match status" value="1"/>
</dbReference>
<name>A0ABV1SFZ5_9RHOB</name>
<keyword evidence="1 2" id="KW-0732">Signal</keyword>
<dbReference type="PRINTS" id="PR00722">
    <property type="entry name" value="CHYMOTRYPSIN"/>
</dbReference>
<dbReference type="InterPro" id="IPR009003">
    <property type="entry name" value="Peptidase_S1_PA"/>
</dbReference>
<evidence type="ECO:0000256" key="1">
    <source>
        <dbReference type="ARBA" id="ARBA00022729"/>
    </source>
</evidence>
<dbReference type="SUPFAM" id="SSF50494">
    <property type="entry name" value="Trypsin-like serine proteases"/>
    <property type="match status" value="1"/>
</dbReference>
<evidence type="ECO:0000313" key="5">
    <source>
        <dbReference type="Proteomes" id="UP001438953"/>
    </source>
</evidence>
<evidence type="ECO:0000259" key="3">
    <source>
        <dbReference type="PROSITE" id="PS50240"/>
    </source>
</evidence>
<gene>
    <name evidence="4" type="ORF">VSX56_08555</name>
</gene>
<comment type="caution">
    <text evidence="4">The sequence shown here is derived from an EMBL/GenBank/DDBJ whole genome shotgun (WGS) entry which is preliminary data.</text>
</comment>
<dbReference type="InterPro" id="IPR018114">
    <property type="entry name" value="TRYPSIN_HIS"/>
</dbReference>
<evidence type="ECO:0000256" key="2">
    <source>
        <dbReference type="SAM" id="SignalP"/>
    </source>
</evidence>
<dbReference type="Pfam" id="PF00089">
    <property type="entry name" value="Trypsin"/>
    <property type="match status" value="1"/>
</dbReference>
<sequence>MIRHMTRLAVMVALLLALALPAGVAAQTTLRALTTGDAGRGWEAVGRLDFDDGGFCTASLVGADLILTAAHCLYDSETRQKVDMSSAQFRMGLRNDRAIVVRRIKEAYPHPDYAYQGPHQFDRAAEDMALLRLMQPVRISPIEPFQLGDRPAIGAALQVVSYAEGRENLPSLQQSCTLLQVIGERMVTDCDVDFGASGAPVFVMKNGRPRIVGIVSAKGKLGDRKVALLADAGEMHRMLTDLRQSGGQRAQMVGGAKFISVAPRVTP</sequence>
<dbReference type="PROSITE" id="PS00134">
    <property type="entry name" value="TRYPSIN_HIS"/>
    <property type="match status" value="1"/>
</dbReference>
<dbReference type="Proteomes" id="UP001438953">
    <property type="component" value="Unassembled WGS sequence"/>
</dbReference>
<feature type="chain" id="PRO_5046710725" evidence="2">
    <location>
        <begin position="27"/>
        <end position="267"/>
    </location>
</feature>
<reference evidence="4 5" key="1">
    <citation type="submission" date="2024-06" db="EMBL/GenBank/DDBJ databases">
        <title>Thioclava kandeliae sp. nov. from a rhizosphere soil sample of Kandelia candel in a mangrove.</title>
        <authorList>
            <person name="Mu T."/>
        </authorList>
    </citation>
    <scope>NUCLEOTIDE SEQUENCE [LARGE SCALE GENOMIC DNA]</scope>
    <source>
        <strain evidence="4 5">CPCC 100088</strain>
    </source>
</reference>
<dbReference type="InterPro" id="IPR043504">
    <property type="entry name" value="Peptidase_S1_PA_chymotrypsin"/>
</dbReference>